<dbReference type="InterPro" id="IPR006059">
    <property type="entry name" value="SBP"/>
</dbReference>
<evidence type="ECO:0000256" key="2">
    <source>
        <dbReference type="ARBA" id="ARBA00022729"/>
    </source>
</evidence>
<dbReference type="Proteomes" id="UP000250642">
    <property type="component" value="Unassembled WGS sequence"/>
</dbReference>
<keyword evidence="2" id="KW-0732">Signal</keyword>
<comment type="caution">
    <text evidence="6">The sequence shown here is derived from an EMBL/GenBank/DDBJ whole genome shotgun (WGS) entry which is preliminary data.</text>
</comment>
<keyword evidence="5" id="KW-0449">Lipoprotein</keyword>
<name>A0A329QKG5_9BACL</name>
<keyword evidence="4" id="KW-0564">Palmitate</keyword>
<dbReference type="Gene3D" id="3.40.190.10">
    <property type="entry name" value="Periplasmic binding protein-like II"/>
    <property type="match status" value="1"/>
</dbReference>
<reference evidence="6 7" key="1">
    <citation type="submission" date="2018-04" db="EMBL/GenBank/DDBJ databases">
        <title>Paenibacillus taichungensis Genome sequencing and assembly.</title>
        <authorList>
            <person name="Xu J."/>
            <person name="Rensing C."/>
            <person name="Mazhar H.S."/>
        </authorList>
    </citation>
    <scope>NUCLEOTIDE SEQUENCE [LARGE SCALE GENOMIC DNA]</scope>
    <source>
        <strain evidence="6 7">NC1</strain>
    </source>
</reference>
<dbReference type="PANTHER" id="PTHR43649:SF33">
    <property type="entry name" value="POLYGALACTURONAN_RHAMNOGALACTURONAN-BINDING PROTEIN YTCQ"/>
    <property type="match status" value="1"/>
</dbReference>
<evidence type="ECO:0000256" key="3">
    <source>
        <dbReference type="ARBA" id="ARBA00023136"/>
    </source>
</evidence>
<dbReference type="PANTHER" id="PTHR43649">
    <property type="entry name" value="ARABINOSE-BINDING PROTEIN-RELATED"/>
    <property type="match status" value="1"/>
</dbReference>
<keyword evidence="1" id="KW-1003">Cell membrane</keyword>
<dbReference type="AlphaFoldDB" id="A0A329QKG5"/>
<evidence type="ECO:0008006" key="8">
    <source>
        <dbReference type="Google" id="ProtNLM"/>
    </source>
</evidence>
<keyword evidence="3" id="KW-0472">Membrane</keyword>
<protein>
    <recommendedName>
        <fullName evidence="8">Sugar ABC transporter substrate-binding protein</fullName>
    </recommendedName>
</protein>
<evidence type="ECO:0000313" key="7">
    <source>
        <dbReference type="Proteomes" id="UP000250642"/>
    </source>
</evidence>
<dbReference type="EMBL" id="QEVW01000014">
    <property type="protein sequence ID" value="RAW12937.1"/>
    <property type="molecule type" value="Genomic_DNA"/>
</dbReference>
<dbReference type="SUPFAM" id="SSF53850">
    <property type="entry name" value="Periplasmic binding protein-like II"/>
    <property type="match status" value="1"/>
</dbReference>
<evidence type="ECO:0000313" key="6">
    <source>
        <dbReference type="EMBL" id="RAW12937.1"/>
    </source>
</evidence>
<proteinExistence type="predicted"/>
<organism evidence="6 7">
    <name type="scientific">Paenibacillus taichungensis</name>
    <dbReference type="NCBI Taxonomy" id="484184"/>
    <lineage>
        <taxon>Bacteria</taxon>
        <taxon>Bacillati</taxon>
        <taxon>Bacillota</taxon>
        <taxon>Bacilli</taxon>
        <taxon>Bacillales</taxon>
        <taxon>Paenibacillaceae</taxon>
        <taxon>Paenibacillus</taxon>
    </lineage>
</organism>
<dbReference type="InterPro" id="IPR050490">
    <property type="entry name" value="Bact_solute-bd_prot1"/>
</dbReference>
<evidence type="ECO:0000256" key="4">
    <source>
        <dbReference type="ARBA" id="ARBA00023139"/>
    </source>
</evidence>
<dbReference type="Pfam" id="PF13416">
    <property type="entry name" value="SBP_bac_8"/>
    <property type="match status" value="1"/>
</dbReference>
<evidence type="ECO:0000256" key="5">
    <source>
        <dbReference type="ARBA" id="ARBA00023288"/>
    </source>
</evidence>
<accession>A0A329QKG5</accession>
<evidence type="ECO:0000256" key="1">
    <source>
        <dbReference type="ARBA" id="ARBA00022475"/>
    </source>
</evidence>
<sequence length="429" mass="46662">MIFIEIFNSIGGKMMKKWSLIILSLLVVIALSACSGNGGNSSESQGGTKDKGKITFAFWGAQSEADAIKQAIDNFETNYPDIQVESQWIQKDYLTKLQTMIAGGTTPDVMLISGGDLPGFANAFQELKLDESLFSSPSLVDSMSVDGKAYAAPFIIKPKVMAINVDLFEKNNIPLPSKTEPMTVEQFNDIAKNLTSGEGATKIFGSEPLWLGNWIYAFGGQFYSDDLSKSALDSPEVIAAAEYIVSSKQAGIVPNDSEKQGQSMMNWYLGGRIGMFTDFGPWYLPQMADVQKFKWDIVPFPGNGGSKEVNGLALSKDSKNAEAAETFINHLTQNEEVQKIIGGNKNAYGVPVISSATSAFETVSPDKNLKAFVLAAEKQHTQEAQKGTNEINNEMKAIDDTTPIGIGNKDVKEVFPQVAEKINKILQQN</sequence>
<gene>
    <name evidence="6" type="ORF">DC345_21920</name>
</gene>
<dbReference type="CDD" id="cd13585">
    <property type="entry name" value="PBP2_TMBP_like"/>
    <property type="match status" value="1"/>
</dbReference>